<dbReference type="Proteomes" id="UP000248925">
    <property type="component" value="Unassembled WGS sequence"/>
</dbReference>
<dbReference type="InterPro" id="IPR019282">
    <property type="entry name" value="Glycoamylase-like_cons_dom"/>
</dbReference>
<feature type="domain" description="Glycoamylase-like" evidence="1">
    <location>
        <begin position="184"/>
        <end position="416"/>
    </location>
</feature>
<dbReference type="Pfam" id="PF10091">
    <property type="entry name" value="Glycoamylase"/>
    <property type="match status" value="1"/>
</dbReference>
<evidence type="ECO:0000313" key="3">
    <source>
        <dbReference type="Proteomes" id="UP000248925"/>
    </source>
</evidence>
<accession>A0A2W4CG50</accession>
<protein>
    <recommendedName>
        <fullName evidence="1">Glycoamylase-like domain-containing protein</fullName>
    </recommendedName>
</protein>
<sequence>MLQRNNDTETDDALVDRLQRSAFDYFLRYTNPENGLVADTSIKTSHCSIAAVGFALSSYPVGVERGWIERAAAAEIVLTTLNFFAESRQGQERHATGHRGFYYHFIDMKRGHRAWNSELSLIDSALLILGVLTAAAYFTGEDETETSIRELATMLYERMDWRWALNRGQTLTMGWKPGGGFLRWRWQGYDEAILLYTLALGSPTHPIPASSYDAFASTYTWMMVKEKPFLYAGPLFIHLFSHAWIDFRGIRDRFMAEKESDYFTNTQIAIGVQRDYTERNPGHFVGYNRNIWGLTACDGPNPSGGRHSRNTRPKVLGYAARGAPFGPDDGTIAPWAPLACLPFDREAALEGTKALLSTYPNLLLDERFPGGFNPTVEGRGPEGWIDDRSVGIDQGILVMMIENDRTGLIWNLMRQSQILRKGLERAGFTGGWLGGTASDAIA</sequence>
<dbReference type="Gene3D" id="1.50.10.140">
    <property type="match status" value="1"/>
</dbReference>
<evidence type="ECO:0000313" key="2">
    <source>
        <dbReference type="EMBL" id="PZM09655.1"/>
    </source>
</evidence>
<dbReference type="OrthoDB" id="5937621at2"/>
<evidence type="ECO:0000259" key="1">
    <source>
        <dbReference type="Pfam" id="PF10091"/>
    </source>
</evidence>
<dbReference type="AlphaFoldDB" id="A0A2W4CG50"/>
<dbReference type="RefSeq" id="WP_111163231.1">
    <property type="nucleotide sequence ID" value="NZ_PCDP01000059.1"/>
</dbReference>
<dbReference type="PIRSF" id="PIRSF028431">
    <property type="entry name" value="UCP028431"/>
    <property type="match status" value="1"/>
</dbReference>
<keyword evidence="3" id="KW-1185">Reference proteome</keyword>
<dbReference type="InterPro" id="IPR016883">
    <property type="entry name" value="UCP028431"/>
</dbReference>
<reference evidence="2 3" key="1">
    <citation type="journal article" date="2018" name="Sci. Rep.">
        <title>Rhizobium tumorigenes sp. nov., a novel plant tumorigenic bacterium isolated from cane gall tumors on thornless blackberry.</title>
        <authorList>
            <person name="Kuzmanovi N."/>
            <person name="Smalla K."/>
            <person name="Gronow S."/>
            <person name="PuBawska J."/>
        </authorList>
    </citation>
    <scope>NUCLEOTIDE SEQUENCE [LARGE SCALE GENOMIC DNA]</scope>
    <source>
        <strain evidence="2 3">CCBAU 85046</strain>
    </source>
</reference>
<comment type="caution">
    <text evidence="2">The sequence shown here is derived from an EMBL/GenBank/DDBJ whole genome shotgun (WGS) entry which is preliminary data.</text>
</comment>
<organism evidence="2 3">
    <name type="scientific">Rhizobium tubonense</name>
    <dbReference type="NCBI Taxonomy" id="484088"/>
    <lineage>
        <taxon>Bacteria</taxon>
        <taxon>Pseudomonadati</taxon>
        <taxon>Pseudomonadota</taxon>
        <taxon>Alphaproteobacteria</taxon>
        <taxon>Hyphomicrobiales</taxon>
        <taxon>Rhizobiaceae</taxon>
        <taxon>Rhizobium/Agrobacterium group</taxon>
        <taxon>Rhizobium</taxon>
    </lineage>
</organism>
<dbReference type="EMBL" id="PCDP01000059">
    <property type="protein sequence ID" value="PZM09655.1"/>
    <property type="molecule type" value="Genomic_DNA"/>
</dbReference>
<gene>
    <name evidence="2" type="ORF">CPY51_25575</name>
</gene>
<name>A0A2W4CG50_9HYPH</name>
<proteinExistence type="predicted"/>